<dbReference type="GO" id="GO:0016020">
    <property type="term" value="C:membrane"/>
    <property type="evidence" value="ECO:0007669"/>
    <property type="project" value="InterPro"/>
</dbReference>
<dbReference type="GO" id="GO:0035438">
    <property type="term" value="F:cyclic-di-GMP binding"/>
    <property type="evidence" value="ECO:0007669"/>
    <property type="project" value="InterPro"/>
</dbReference>
<dbReference type="InterPro" id="IPR004090">
    <property type="entry name" value="Chemotax_Me-accpt_rcpt"/>
</dbReference>
<dbReference type="SUPFAM" id="SSF58104">
    <property type="entry name" value="Methyl-accepting chemotaxis protein (MCP) signaling domain"/>
    <property type="match status" value="1"/>
</dbReference>
<reference evidence="6" key="2">
    <citation type="submission" date="2020-09" db="EMBL/GenBank/DDBJ databases">
        <authorList>
            <person name="Sun Q."/>
            <person name="Zhou Y."/>
        </authorList>
    </citation>
    <scope>NUCLEOTIDE SEQUENCE</scope>
    <source>
        <strain evidence="6">CGMCC 1.15254</strain>
    </source>
</reference>
<dbReference type="CDD" id="cd01068">
    <property type="entry name" value="globin_sensor"/>
    <property type="match status" value="1"/>
</dbReference>
<protein>
    <recommendedName>
        <fullName evidence="5">Methyl-accepting transducer domain-containing protein</fullName>
    </recommendedName>
</protein>
<dbReference type="SMART" id="SM00283">
    <property type="entry name" value="MA"/>
    <property type="match status" value="1"/>
</dbReference>
<dbReference type="InterPro" id="IPR039379">
    <property type="entry name" value="Protoglobin_sensor_dom"/>
</dbReference>
<dbReference type="GO" id="GO:0006935">
    <property type="term" value="P:chemotaxis"/>
    <property type="evidence" value="ECO:0007669"/>
    <property type="project" value="InterPro"/>
</dbReference>
<dbReference type="PANTHER" id="PTHR32089">
    <property type="entry name" value="METHYL-ACCEPTING CHEMOTAXIS PROTEIN MCPB"/>
    <property type="match status" value="1"/>
</dbReference>
<name>A0A917BU29_9PROT</name>
<reference evidence="6" key="1">
    <citation type="journal article" date="2014" name="Int. J. Syst. Evol. Microbiol.">
        <title>Complete genome sequence of Corynebacterium casei LMG S-19264T (=DSM 44701T), isolated from a smear-ripened cheese.</title>
        <authorList>
            <consortium name="US DOE Joint Genome Institute (JGI-PGF)"/>
            <person name="Walter F."/>
            <person name="Albersmeier A."/>
            <person name="Kalinowski J."/>
            <person name="Ruckert C."/>
        </authorList>
    </citation>
    <scope>NUCLEOTIDE SEQUENCE</scope>
    <source>
        <strain evidence="6">CGMCC 1.15254</strain>
    </source>
</reference>
<dbReference type="InterPro" id="IPR009050">
    <property type="entry name" value="Globin-like_sf"/>
</dbReference>
<dbReference type="Gene3D" id="1.10.287.950">
    <property type="entry name" value="Methyl-accepting chemotaxis protein"/>
    <property type="match status" value="1"/>
</dbReference>
<feature type="compositionally biased region" description="Basic and acidic residues" evidence="4">
    <location>
        <begin position="393"/>
        <end position="404"/>
    </location>
</feature>
<keyword evidence="1 3" id="KW-0807">Transducer</keyword>
<evidence type="ECO:0000256" key="2">
    <source>
        <dbReference type="ARBA" id="ARBA00029447"/>
    </source>
</evidence>
<dbReference type="AlphaFoldDB" id="A0A917BU29"/>
<dbReference type="PROSITE" id="PS50111">
    <property type="entry name" value="CHEMOTAXIS_TRANSDUC_2"/>
    <property type="match status" value="1"/>
</dbReference>
<dbReference type="InterPro" id="IPR009875">
    <property type="entry name" value="PilZ_domain"/>
</dbReference>
<evidence type="ECO:0000313" key="7">
    <source>
        <dbReference type="Proteomes" id="UP000632498"/>
    </source>
</evidence>
<feature type="domain" description="Methyl-accepting transducer" evidence="5">
    <location>
        <begin position="181"/>
        <end position="420"/>
    </location>
</feature>
<evidence type="ECO:0000256" key="1">
    <source>
        <dbReference type="ARBA" id="ARBA00023224"/>
    </source>
</evidence>
<dbReference type="GO" id="GO:0004888">
    <property type="term" value="F:transmembrane signaling receptor activity"/>
    <property type="evidence" value="ECO:0007669"/>
    <property type="project" value="InterPro"/>
</dbReference>
<comment type="similarity">
    <text evidence="2">Belongs to the methyl-accepting chemotaxis (MCP) protein family.</text>
</comment>
<dbReference type="Pfam" id="PF11563">
    <property type="entry name" value="Protoglobin"/>
    <property type="match status" value="1"/>
</dbReference>
<proteinExistence type="inferred from homology"/>
<accession>A0A917BU29</accession>
<evidence type="ECO:0000259" key="5">
    <source>
        <dbReference type="PROSITE" id="PS50111"/>
    </source>
</evidence>
<dbReference type="Pfam" id="PF07238">
    <property type="entry name" value="PilZ"/>
    <property type="match status" value="1"/>
</dbReference>
<evidence type="ECO:0000313" key="6">
    <source>
        <dbReference type="EMBL" id="GGF58743.1"/>
    </source>
</evidence>
<dbReference type="InterPro" id="IPR004089">
    <property type="entry name" value="MCPsignal_dom"/>
</dbReference>
<dbReference type="InterPro" id="IPR044398">
    <property type="entry name" value="Globin-sensor_dom"/>
</dbReference>
<dbReference type="GO" id="GO:0007165">
    <property type="term" value="P:signal transduction"/>
    <property type="evidence" value="ECO:0007669"/>
    <property type="project" value="UniProtKB-KW"/>
</dbReference>
<gene>
    <name evidence="6" type="ORF">GCM10011332_10410</name>
</gene>
<dbReference type="GO" id="GO:0020037">
    <property type="term" value="F:heme binding"/>
    <property type="evidence" value="ECO:0007669"/>
    <property type="project" value="InterPro"/>
</dbReference>
<dbReference type="RefSeq" id="WP_188662451.1">
    <property type="nucleotide sequence ID" value="NZ_BMHV01000006.1"/>
</dbReference>
<feature type="compositionally biased region" description="Low complexity" evidence="4">
    <location>
        <begin position="375"/>
        <end position="392"/>
    </location>
</feature>
<evidence type="ECO:0000256" key="3">
    <source>
        <dbReference type="PROSITE-ProRule" id="PRU00284"/>
    </source>
</evidence>
<keyword evidence="7" id="KW-1185">Reference proteome</keyword>
<dbReference type="Gene3D" id="2.40.10.220">
    <property type="entry name" value="predicted glycosyltransferase like domains"/>
    <property type="match status" value="1"/>
</dbReference>
<dbReference type="EMBL" id="BMHV01000006">
    <property type="protein sequence ID" value="GGF58743.1"/>
    <property type="molecule type" value="Genomic_DNA"/>
</dbReference>
<dbReference type="SUPFAM" id="SSF141371">
    <property type="entry name" value="PilZ domain-like"/>
    <property type="match status" value="1"/>
</dbReference>
<dbReference type="PANTHER" id="PTHR32089:SF112">
    <property type="entry name" value="LYSOZYME-LIKE PROTEIN-RELATED"/>
    <property type="match status" value="1"/>
</dbReference>
<organism evidence="6 7">
    <name type="scientific">Terasakiella brassicae</name>
    <dbReference type="NCBI Taxonomy" id="1634917"/>
    <lineage>
        <taxon>Bacteria</taxon>
        <taxon>Pseudomonadati</taxon>
        <taxon>Pseudomonadota</taxon>
        <taxon>Alphaproteobacteria</taxon>
        <taxon>Rhodospirillales</taxon>
        <taxon>Terasakiellaceae</taxon>
        <taxon>Terasakiella</taxon>
    </lineage>
</organism>
<sequence length="711" mass="79137">MGDKNDLTRRLEFLRIDENVKKSMWDFFATINGDVPAIVENFYAHLSGFQETQSIIDKHSDVRTLTDAQRQHWENMFSGDYADAYMERALTVGRVHDVIGLEPRWYLGGYFMLIEQMLQTYLRKNGVKNAKVMDGVGAMLRSVCLDIDLAMMTYIESGELRKIREQLLQMSDEILDESDQTIQSVSDQTALMQENVDNLSEAQIELQKQVDFATESLNHTLNSIQTVAAATEELDASSQSIAGQVQSSEEIAQNAIEQSRRSQETVNSLETSAQEIASVVALVQNIASQTRLLALNATIEAARAGEAGKGFAVVAQEVKNLAAETEKAIDQVNMQSGQIREATERAVHEIEITNQLIQKMGESVGHISEAVEQQTAATTEISSSATSASDSTSHVDESMKDVSERNVSAQSVARKVSNISRNVIRDVSGLRGAMTMLLRTSYAGNRRHSERVPLGMTVTLKQNGTECVGTTADLSLGGVSLRIDHAQDRLKTGACHIVLDKLGAFDMDIRQVADNVVNAAFGAHTDGEKARIVQLLEETKNHDKTYIALVQEAANRTEEAFETALRKNQIAFEDFFDIDYQPIANTNPRQMLTKFTAITDEYLPDIQEDIVQRAPNIVFCAAVDRAAYLPTHNKVYMKEQSDDPVWNDANCRNRRIFADPAGLRAARNTQPVLVQAYDRKVGDQVVLLKEVDAPVYIRGRHWGNVRMAYKF</sequence>
<dbReference type="GO" id="GO:0019825">
    <property type="term" value="F:oxygen binding"/>
    <property type="evidence" value="ECO:0007669"/>
    <property type="project" value="InterPro"/>
</dbReference>
<dbReference type="SUPFAM" id="SSF46458">
    <property type="entry name" value="Globin-like"/>
    <property type="match status" value="1"/>
</dbReference>
<dbReference type="PRINTS" id="PR00260">
    <property type="entry name" value="CHEMTRNSDUCR"/>
</dbReference>
<dbReference type="Gene3D" id="1.10.490.10">
    <property type="entry name" value="Globins"/>
    <property type="match status" value="1"/>
</dbReference>
<feature type="region of interest" description="Disordered" evidence="4">
    <location>
        <begin position="373"/>
        <end position="406"/>
    </location>
</feature>
<dbReference type="Proteomes" id="UP000632498">
    <property type="component" value="Unassembled WGS sequence"/>
</dbReference>
<dbReference type="Pfam" id="PF00015">
    <property type="entry name" value="MCPsignal"/>
    <property type="match status" value="1"/>
</dbReference>
<evidence type="ECO:0000256" key="4">
    <source>
        <dbReference type="SAM" id="MobiDB-lite"/>
    </source>
</evidence>
<comment type="caution">
    <text evidence="6">The sequence shown here is derived from an EMBL/GenBank/DDBJ whole genome shotgun (WGS) entry which is preliminary data.</text>
</comment>
<dbReference type="InterPro" id="IPR012292">
    <property type="entry name" value="Globin/Proto"/>
</dbReference>